<sequence>PLNDKTMDAINYIEFHEISNIETKLYYYISGGKVKSLNYSRLAKKKTNNYLCL</sequence>
<dbReference type="AlphaFoldDB" id="X0WX60"/>
<gene>
    <name evidence="1" type="ORF">S01H1_48827</name>
</gene>
<reference evidence="1" key="1">
    <citation type="journal article" date="2014" name="Front. Microbiol.">
        <title>High frequency of phylogenetically diverse reductive dehalogenase-homologous genes in deep subseafloor sedimentary metagenomes.</title>
        <authorList>
            <person name="Kawai M."/>
            <person name="Futagami T."/>
            <person name="Toyoda A."/>
            <person name="Takaki Y."/>
            <person name="Nishi S."/>
            <person name="Hori S."/>
            <person name="Arai W."/>
            <person name="Tsubouchi T."/>
            <person name="Morono Y."/>
            <person name="Uchiyama I."/>
            <person name="Ito T."/>
            <person name="Fujiyama A."/>
            <person name="Inagaki F."/>
            <person name="Takami H."/>
        </authorList>
    </citation>
    <scope>NUCLEOTIDE SEQUENCE</scope>
    <source>
        <strain evidence="1">Expedition CK06-06</strain>
    </source>
</reference>
<evidence type="ECO:0000313" key="1">
    <source>
        <dbReference type="EMBL" id="GAG17346.1"/>
    </source>
</evidence>
<comment type="caution">
    <text evidence="1">The sequence shown here is derived from an EMBL/GenBank/DDBJ whole genome shotgun (WGS) entry which is preliminary data.</text>
</comment>
<organism evidence="1">
    <name type="scientific">marine sediment metagenome</name>
    <dbReference type="NCBI Taxonomy" id="412755"/>
    <lineage>
        <taxon>unclassified sequences</taxon>
        <taxon>metagenomes</taxon>
        <taxon>ecological metagenomes</taxon>
    </lineage>
</organism>
<proteinExistence type="predicted"/>
<dbReference type="EMBL" id="BARS01031366">
    <property type="protein sequence ID" value="GAG17346.1"/>
    <property type="molecule type" value="Genomic_DNA"/>
</dbReference>
<protein>
    <submittedName>
        <fullName evidence="1">Uncharacterized protein</fullName>
    </submittedName>
</protein>
<accession>X0WX60</accession>
<name>X0WX60_9ZZZZ</name>
<feature type="non-terminal residue" evidence="1">
    <location>
        <position position="1"/>
    </location>
</feature>